<organism evidence="13">
    <name type="scientific">uncultured verrucomicrobium HF0500_16O23</name>
    <dbReference type="NCBI Taxonomy" id="723598"/>
    <lineage>
        <taxon>Bacteria</taxon>
        <taxon>Pseudomonadati</taxon>
        <taxon>Verrucomicrobiota</taxon>
        <taxon>environmental samples</taxon>
    </lineage>
</organism>
<dbReference type="InterPro" id="IPR036108">
    <property type="entry name" value="4pyrrol_syn_uPrphyn_synt_sf"/>
</dbReference>
<evidence type="ECO:0000313" key="13">
    <source>
        <dbReference type="EMBL" id="ADI22610.1"/>
    </source>
</evidence>
<dbReference type="PANTHER" id="PTHR45790:SF3">
    <property type="entry name" value="S-ADENOSYL-L-METHIONINE-DEPENDENT UROPORPHYRINOGEN III METHYLTRANSFERASE, CHLOROPLASTIC"/>
    <property type="match status" value="1"/>
</dbReference>
<evidence type="ECO:0000256" key="6">
    <source>
        <dbReference type="ARBA" id="ARBA00022691"/>
    </source>
</evidence>
<dbReference type="GO" id="GO:0004852">
    <property type="term" value="F:uroporphyrinogen-III synthase activity"/>
    <property type="evidence" value="ECO:0007669"/>
    <property type="project" value="InterPro"/>
</dbReference>
<dbReference type="CDD" id="cd06578">
    <property type="entry name" value="HemD"/>
    <property type="match status" value="1"/>
</dbReference>
<evidence type="ECO:0000256" key="7">
    <source>
        <dbReference type="ARBA" id="ARBA00023244"/>
    </source>
</evidence>
<comment type="pathway">
    <text evidence="8">Porphyrin-containing compound metabolism; siroheme biosynthesis; precorrin-2 from uroporphyrinogen III: step 1/1.</text>
</comment>
<dbReference type="FunFam" id="3.40.1010.10:FF:000001">
    <property type="entry name" value="Siroheme synthase"/>
    <property type="match status" value="1"/>
</dbReference>
<dbReference type="InterPro" id="IPR000878">
    <property type="entry name" value="4pyrrol_Mease"/>
</dbReference>
<dbReference type="EMBL" id="GU567991">
    <property type="protein sequence ID" value="ADI22610.1"/>
    <property type="molecule type" value="Genomic_DNA"/>
</dbReference>
<keyword evidence="3" id="KW-0169">Cobalamin biosynthesis</keyword>
<dbReference type="PANTHER" id="PTHR45790">
    <property type="entry name" value="SIROHEME SYNTHASE-RELATED"/>
    <property type="match status" value="1"/>
</dbReference>
<name>E7C586_9BACT</name>
<feature type="domain" description="Tetrapyrrole methylase" evidence="11">
    <location>
        <begin position="5"/>
        <end position="218"/>
    </location>
</feature>
<dbReference type="GO" id="GO:0009236">
    <property type="term" value="P:cobalamin biosynthetic process"/>
    <property type="evidence" value="ECO:0007669"/>
    <property type="project" value="UniProtKB-KW"/>
</dbReference>
<proteinExistence type="inferred from homology"/>
<evidence type="ECO:0000256" key="4">
    <source>
        <dbReference type="ARBA" id="ARBA00022603"/>
    </source>
</evidence>
<dbReference type="Pfam" id="PF00590">
    <property type="entry name" value="TP_methylase"/>
    <property type="match status" value="1"/>
</dbReference>
<feature type="domain" description="Tetrapyrrole biosynthesis uroporphyrinogen III synthase" evidence="12">
    <location>
        <begin position="269"/>
        <end position="500"/>
    </location>
</feature>
<keyword evidence="4 10" id="KW-0489">Methyltransferase</keyword>
<protein>
    <recommendedName>
        <fullName evidence="2">uroporphyrinogen-III C-methyltransferase</fullName>
        <ecNumber evidence="2">2.1.1.107</ecNumber>
    </recommendedName>
</protein>
<comment type="pathway">
    <text evidence="9">Cofactor biosynthesis; adenosylcobalamin biosynthesis; precorrin-2 from uroporphyrinogen III: step 1/1.</text>
</comment>
<sequence length="509" mass="54737">MEKGTVYLVGAGPGDTGLLTMRGAELLSRADVIVYDALCNPSLLKLAPSAAEVIFGGKRAADHTIPQDQLNQLLVDKAGDGKTVVRLKGGDPFVFGRGGEEAVELSEAGVPFEIVPGISSAIAAPAYAGIPITHRDHCSSYTVITGHEQPSKGGESAVDWGQLSSDPGTKIILMGVDRIRSIADRLMENGLSRDTSVGMVRWGTTGRQETLIGQIDDIADLVDKNNFQSPAVTVIGSVVNLREKLNWFEKLPLFGQRVVVTRTRQQASVLTGQLTELGAEVLEMPTIRIEEPDDKITLKDGLLGLGSYQWLIFTSPNGVERFFDYFFKAFDDIRDIGGCRIAAIGPATAAKLKDLHLNIDLMPEDYTAAGVVKSFQESKDYTIENENVALFRAQVANSELPKALEKLGAIIDDIPVYKTVPETEDVTGAVSMMEEGGADWITFTSSSTVENFNARFGIVKSLEQHGMKPISIGPETSKTLRNLGVEPAIEASTHTIAGMVTALKELAGC</sequence>
<dbReference type="InterPro" id="IPR014776">
    <property type="entry name" value="4pyrrole_Mease_sub2"/>
</dbReference>
<dbReference type="Gene3D" id="3.40.50.10090">
    <property type="match status" value="2"/>
</dbReference>
<evidence type="ECO:0000256" key="8">
    <source>
        <dbReference type="ARBA" id="ARBA00025705"/>
    </source>
</evidence>
<dbReference type="Pfam" id="PF02602">
    <property type="entry name" value="HEM4"/>
    <property type="match status" value="1"/>
</dbReference>
<dbReference type="NCBIfam" id="NF004790">
    <property type="entry name" value="PRK06136.1"/>
    <property type="match status" value="1"/>
</dbReference>
<evidence type="ECO:0000256" key="2">
    <source>
        <dbReference type="ARBA" id="ARBA00012162"/>
    </source>
</evidence>
<dbReference type="SUPFAM" id="SSF69618">
    <property type="entry name" value="HemD-like"/>
    <property type="match status" value="1"/>
</dbReference>
<evidence type="ECO:0000256" key="1">
    <source>
        <dbReference type="ARBA" id="ARBA00005879"/>
    </source>
</evidence>
<evidence type="ECO:0000256" key="5">
    <source>
        <dbReference type="ARBA" id="ARBA00022679"/>
    </source>
</evidence>
<keyword evidence="5 10" id="KW-0808">Transferase</keyword>
<dbReference type="FunFam" id="3.30.950.10:FF:000001">
    <property type="entry name" value="Siroheme synthase"/>
    <property type="match status" value="1"/>
</dbReference>
<accession>E7C586</accession>
<dbReference type="InterPro" id="IPR014777">
    <property type="entry name" value="4pyrrole_Mease_sub1"/>
</dbReference>
<dbReference type="InterPro" id="IPR006366">
    <property type="entry name" value="CobA/CysG_C"/>
</dbReference>
<dbReference type="Gene3D" id="3.30.950.10">
    <property type="entry name" value="Methyltransferase, Cobalt-precorrin-4 Transmethylase, Domain 2"/>
    <property type="match status" value="1"/>
</dbReference>
<dbReference type="CDD" id="cd11642">
    <property type="entry name" value="SUMT"/>
    <property type="match status" value="1"/>
</dbReference>
<evidence type="ECO:0000259" key="12">
    <source>
        <dbReference type="Pfam" id="PF02602"/>
    </source>
</evidence>
<dbReference type="PROSITE" id="PS00839">
    <property type="entry name" value="SUMT_1"/>
    <property type="match status" value="1"/>
</dbReference>
<dbReference type="GO" id="GO:0032259">
    <property type="term" value="P:methylation"/>
    <property type="evidence" value="ECO:0007669"/>
    <property type="project" value="UniProtKB-KW"/>
</dbReference>
<dbReference type="GO" id="GO:0004851">
    <property type="term" value="F:uroporphyrin-III C-methyltransferase activity"/>
    <property type="evidence" value="ECO:0007669"/>
    <property type="project" value="UniProtKB-EC"/>
</dbReference>
<dbReference type="PROSITE" id="PS00840">
    <property type="entry name" value="SUMT_2"/>
    <property type="match status" value="1"/>
</dbReference>
<dbReference type="InterPro" id="IPR035996">
    <property type="entry name" value="4pyrrol_Methylase_sf"/>
</dbReference>
<keyword evidence="7" id="KW-0627">Porphyrin biosynthesis</keyword>
<evidence type="ECO:0000256" key="10">
    <source>
        <dbReference type="RuleBase" id="RU003960"/>
    </source>
</evidence>
<dbReference type="InterPro" id="IPR050161">
    <property type="entry name" value="Siro_Cobalamin_biosynth"/>
</dbReference>
<dbReference type="AlphaFoldDB" id="E7C586"/>
<dbReference type="SUPFAM" id="SSF53790">
    <property type="entry name" value="Tetrapyrrole methylase"/>
    <property type="match status" value="1"/>
</dbReference>
<evidence type="ECO:0000256" key="9">
    <source>
        <dbReference type="ARBA" id="ARBA00060548"/>
    </source>
</evidence>
<evidence type="ECO:0000259" key="11">
    <source>
        <dbReference type="Pfam" id="PF00590"/>
    </source>
</evidence>
<dbReference type="InterPro" id="IPR003754">
    <property type="entry name" value="4pyrrol_synth_uPrphyn_synth"/>
</dbReference>
<keyword evidence="6" id="KW-0949">S-adenosyl-L-methionine</keyword>
<evidence type="ECO:0000256" key="3">
    <source>
        <dbReference type="ARBA" id="ARBA00022573"/>
    </source>
</evidence>
<dbReference type="GO" id="GO:0019354">
    <property type="term" value="P:siroheme biosynthetic process"/>
    <property type="evidence" value="ECO:0007669"/>
    <property type="project" value="InterPro"/>
</dbReference>
<dbReference type="InterPro" id="IPR003043">
    <property type="entry name" value="Uropor_MeTrfase_CS"/>
</dbReference>
<dbReference type="EC" id="2.1.1.107" evidence="2"/>
<comment type="similarity">
    <text evidence="1 10">Belongs to the precorrin methyltransferase family.</text>
</comment>
<dbReference type="NCBIfam" id="TIGR01469">
    <property type="entry name" value="cobA_cysG_Cterm"/>
    <property type="match status" value="1"/>
</dbReference>
<dbReference type="Gene3D" id="3.40.1010.10">
    <property type="entry name" value="Cobalt-precorrin-4 Transmethylase, Domain 1"/>
    <property type="match status" value="1"/>
</dbReference>
<reference evidence="13" key="1">
    <citation type="submission" date="2010-01" db="EMBL/GenBank/DDBJ databases">
        <title>Genome fragments of uncultured bacteria from the North Pacific subtropical Gyre.</title>
        <authorList>
            <person name="Pham V.D."/>
            <person name="Delong E.F."/>
        </authorList>
    </citation>
    <scope>NUCLEOTIDE SEQUENCE</scope>
</reference>